<dbReference type="Gene3D" id="2.30.30.110">
    <property type="match status" value="1"/>
</dbReference>
<dbReference type="Pfam" id="PF02452">
    <property type="entry name" value="PemK_toxin"/>
    <property type="match status" value="1"/>
</dbReference>
<dbReference type="AlphaFoldDB" id="A0A0F9BPT0"/>
<evidence type="ECO:0000313" key="1">
    <source>
        <dbReference type="EMBL" id="KKL15862.1"/>
    </source>
</evidence>
<protein>
    <recommendedName>
        <fullName evidence="2">mRNA interferase</fullName>
    </recommendedName>
</protein>
<accession>A0A0F9BPT0</accession>
<dbReference type="EMBL" id="LAZR01039896">
    <property type="protein sequence ID" value="KKL15862.1"/>
    <property type="molecule type" value="Genomic_DNA"/>
</dbReference>
<dbReference type="GO" id="GO:0006402">
    <property type="term" value="P:mRNA catabolic process"/>
    <property type="evidence" value="ECO:0007669"/>
    <property type="project" value="TreeGrafter"/>
</dbReference>
<organism evidence="1">
    <name type="scientific">marine sediment metagenome</name>
    <dbReference type="NCBI Taxonomy" id="412755"/>
    <lineage>
        <taxon>unclassified sequences</taxon>
        <taxon>metagenomes</taxon>
        <taxon>ecological metagenomes</taxon>
    </lineage>
</organism>
<dbReference type="InterPro" id="IPR003477">
    <property type="entry name" value="PemK-like"/>
</dbReference>
<name>A0A0F9BPT0_9ZZZZ</name>
<proteinExistence type="predicted"/>
<dbReference type="PANTHER" id="PTHR33988">
    <property type="entry name" value="ENDORIBONUCLEASE MAZF-RELATED"/>
    <property type="match status" value="1"/>
</dbReference>
<gene>
    <name evidence="1" type="ORF">LCGC14_2501340</name>
</gene>
<dbReference type="GO" id="GO:0004521">
    <property type="term" value="F:RNA endonuclease activity"/>
    <property type="evidence" value="ECO:0007669"/>
    <property type="project" value="TreeGrafter"/>
</dbReference>
<dbReference type="SUPFAM" id="SSF50118">
    <property type="entry name" value="Cell growth inhibitor/plasmid maintenance toxic component"/>
    <property type="match status" value="1"/>
</dbReference>
<sequence>MEVKQYEVHLISLDPTVGHEIKKTRPCVVISPDEMNDNMKTVIIAPMTTKSHAYPTRVGLTFQGKRGWVVLDQIRTVDRRRLVKKLGRLKGASTLKIKAVIREMLVD</sequence>
<reference evidence="1" key="1">
    <citation type="journal article" date="2015" name="Nature">
        <title>Complex archaea that bridge the gap between prokaryotes and eukaryotes.</title>
        <authorList>
            <person name="Spang A."/>
            <person name="Saw J.H."/>
            <person name="Jorgensen S.L."/>
            <person name="Zaremba-Niedzwiedzka K."/>
            <person name="Martijn J."/>
            <person name="Lind A.E."/>
            <person name="van Eijk R."/>
            <person name="Schleper C."/>
            <person name="Guy L."/>
            <person name="Ettema T.J."/>
        </authorList>
    </citation>
    <scope>NUCLEOTIDE SEQUENCE</scope>
</reference>
<dbReference type="InterPro" id="IPR011067">
    <property type="entry name" value="Plasmid_toxin/cell-grow_inhib"/>
</dbReference>
<dbReference type="PANTHER" id="PTHR33988:SF2">
    <property type="entry name" value="ENDORIBONUCLEASE MAZF"/>
    <property type="match status" value="1"/>
</dbReference>
<evidence type="ECO:0008006" key="2">
    <source>
        <dbReference type="Google" id="ProtNLM"/>
    </source>
</evidence>
<dbReference type="PIRSF" id="PIRSF033490">
    <property type="entry name" value="MazF"/>
    <property type="match status" value="1"/>
</dbReference>
<dbReference type="GO" id="GO:0003677">
    <property type="term" value="F:DNA binding"/>
    <property type="evidence" value="ECO:0007669"/>
    <property type="project" value="InterPro"/>
</dbReference>
<comment type="caution">
    <text evidence="1">The sequence shown here is derived from an EMBL/GenBank/DDBJ whole genome shotgun (WGS) entry which is preliminary data.</text>
</comment>
<dbReference type="GO" id="GO:0016075">
    <property type="term" value="P:rRNA catabolic process"/>
    <property type="evidence" value="ECO:0007669"/>
    <property type="project" value="TreeGrafter"/>
</dbReference>